<dbReference type="EMBL" id="DF238778">
    <property type="protein sequence ID" value="GAC93730.1"/>
    <property type="molecule type" value="Genomic_DNA"/>
</dbReference>
<dbReference type="GeneID" id="24106596"/>
<dbReference type="CDD" id="cd08024">
    <property type="entry name" value="GH16_CCF"/>
    <property type="match status" value="1"/>
</dbReference>
<dbReference type="InterPro" id="IPR013320">
    <property type="entry name" value="ConA-like_dom_sf"/>
</dbReference>
<dbReference type="OrthoDB" id="4781at2759"/>
<keyword evidence="5" id="KW-0378">Hydrolase</keyword>
<gene>
    <name evidence="5" type="ORF">PHSY_001295</name>
</gene>
<dbReference type="STRING" id="1305764.R9P6K6"/>
<dbReference type="PANTHER" id="PTHR10963">
    <property type="entry name" value="GLYCOSYL HYDROLASE-RELATED"/>
    <property type="match status" value="1"/>
</dbReference>
<dbReference type="AlphaFoldDB" id="R9P6K6"/>
<keyword evidence="6" id="KW-1185">Reference proteome</keyword>
<feature type="compositionally biased region" description="Low complexity" evidence="2">
    <location>
        <begin position="202"/>
        <end position="227"/>
    </location>
</feature>
<dbReference type="GO" id="GO:0005975">
    <property type="term" value="P:carbohydrate metabolic process"/>
    <property type="evidence" value="ECO:0007669"/>
    <property type="project" value="InterPro"/>
</dbReference>
<name>R9P6K6_PSEHS</name>
<dbReference type="InterPro" id="IPR000757">
    <property type="entry name" value="Beta-glucanase-like"/>
</dbReference>
<evidence type="ECO:0000313" key="5">
    <source>
        <dbReference type="EMBL" id="GAC93730.1"/>
    </source>
</evidence>
<dbReference type="HOGENOM" id="CLU_019533_1_2_1"/>
<evidence type="ECO:0000259" key="4">
    <source>
        <dbReference type="PROSITE" id="PS51762"/>
    </source>
</evidence>
<dbReference type="RefSeq" id="XP_012187317.1">
    <property type="nucleotide sequence ID" value="XM_012331927.1"/>
</dbReference>
<evidence type="ECO:0000256" key="3">
    <source>
        <dbReference type="SAM" id="Phobius"/>
    </source>
</evidence>
<dbReference type="Proteomes" id="UP000014071">
    <property type="component" value="Unassembled WGS sequence"/>
</dbReference>
<accession>R9P6K6</accession>
<reference evidence="6" key="1">
    <citation type="journal article" date="2013" name="Genome Announc.">
        <title>Draft genome sequence of the basidiomycetous yeast-like fungus Pseudozyma hubeiensis SY62, which produces an abundant amount of the biosurfactant mannosylerythritol lipids.</title>
        <authorList>
            <person name="Konishi M."/>
            <person name="Hatada Y."/>
            <person name="Horiuchi J."/>
        </authorList>
    </citation>
    <scope>NUCLEOTIDE SEQUENCE [LARGE SCALE GENOMIC DNA]</scope>
    <source>
        <strain evidence="6">SY62</strain>
    </source>
</reference>
<dbReference type="Gene3D" id="2.60.120.200">
    <property type="match status" value="1"/>
</dbReference>
<proteinExistence type="inferred from homology"/>
<feature type="transmembrane region" description="Helical" evidence="3">
    <location>
        <begin position="239"/>
        <end position="261"/>
    </location>
</feature>
<keyword evidence="3" id="KW-0472">Membrane</keyword>
<comment type="similarity">
    <text evidence="1">Belongs to the glycosyl hydrolase 16 family.</text>
</comment>
<keyword evidence="3" id="KW-0812">Transmembrane</keyword>
<organism evidence="5 6">
    <name type="scientific">Pseudozyma hubeiensis (strain SY62)</name>
    <name type="common">Yeast</name>
    <dbReference type="NCBI Taxonomy" id="1305764"/>
    <lineage>
        <taxon>Eukaryota</taxon>
        <taxon>Fungi</taxon>
        <taxon>Dikarya</taxon>
        <taxon>Basidiomycota</taxon>
        <taxon>Ustilaginomycotina</taxon>
        <taxon>Ustilaginomycetes</taxon>
        <taxon>Ustilaginales</taxon>
        <taxon>Ustilaginaceae</taxon>
        <taxon>Pseudozyma</taxon>
    </lineage>
</organism>
<keyword evidence="3" id="KW-1133">Transmembrane helix</keyword>
<feature type="region of interest" description="Disordered" evidence="2">
    <location>
        <begin position="148"/>
        <end position="168"/>
    </location>
</feature>
<feature type="domain" description="GH16" evidence="4">
    <location>
        <begin position="256"/>
        <end position="605"/>
    </location>
</feature>
<dbReference type="GO" id="GO:0004553">
    <property type="term" value="F:hydrolase activity, hydrolyzing O-glycosyl compounds"/>
    <property type="evidence" value="ECO:0007669"/>
    <property type="project" value="InterPro"/>
</dbReference>
<feature type="region of interest" description="Disordered" evidence="2">
    <location>
        <begin position="194"/>
        <end position="228"/>
    </location>
</feature>
<feature type="compositionally biased region" description="Low complexity" evidence="2">
    <location>
        <begin position="159"/>
        <end position="168"/>
    </location>
</feature>
<feature type="region of interest" description="Disordered" evidence="2">
    <location>
        <begin position="98"/>
        <end position="136"/>
    </location>
</feature>
<feature type="compositionally biased region" description="Basic and acidic residues" evidence="2">
    <location>
        <begin position="9"/>
        <end position="25"/>
    </location>
</feature>
<dbReference type="SUPFAM" id="SSF49899">
    <property type="entry name" value="Concanavalin A-like lectins/glucanases"/>
    <property type="match status" value="1"/>
</dbReference>
<dbReference type="InterPro" id="IPR050546">
    <property type="entry name" value="Glycosyl_Hydrlase_16"/>
</dbReference>
<evidence type="ECO:0000256" key="1">
    <source>
        <dbReference type="ARBA" id="ARBA00006865"/>
    </source>
</evidence>
<feature type="region of interest" description="Disordered" evidence="2">
    <location>
        <begin position="1"/>
        <end position="25"/>
    </location>
</feature>
<evidence type="ECO:0000256" key="2">
    <source>
        <dbReference type="SAM" id="MobiDB-lite"/>
    </source>
</evidence>
<evidence type="ECO:0000313" key="6">
    <source>
        <dbReference type="Proteomes" id="UP000014071"/>
    </source>
</evidence>
<dbReference type="PROSITE" id="PS51762">
    <property type="entry name" value="GH16_2"/>
    <property type="match status" value="1"/>
</dbReference>
<dbReference type="eggNOG" id="ENOG502QRX5">
    <property type="taxonomic scope" value="Eukaryota"/>
</dbReference>
<dbReference type="Pfam" id="PF00722">
    <property type="entry name" value="Glyco_hydro_16"/>
    <property type="match status" value="1"/>
</dbReference>
<protein>
    <submittedName>
        <fullName evidence="5">Glycoside hydrolase</fullName>
    </submittedName>
</protein>
<sequence length="605" mass="67160">MGPDEGMDEERKKEEKGDVEMDNQLKPKHCEGSAFLLSGTSGKTTLRPMISWQFELASRITMHPENRSDIRSEIDFVQSHKLCAECLKIVESGLIAKSNASSSSHRRQDLPLFTMASSSGHTTPMEEKNYTFSPSSQVPHFLRNHYRASSSQGHGRMPGSGSSSAASSVIHLPLSQSRNTGLNEKMAPSTAMQTIPVFGGDSPARTSNNPSASASNNPSAASSITAAEKPAKEGRRYNLAFTFFGLLSIILAGVVIAFGWINTPQQKLCLAFEDDFTGRTTLNTDNWEYEVRTDGFGNKEFEMTTTQANNSFIEDGKLYLVPTLTSDETGEAAITGNYTYSLNSTCTAYPQTSTACESVSNSTLGQVLQPVKSARIRSKASINRGRIEVRARLPAGDWIWPAIWMMPEDSVYGDWPRSGEIDMIESKGNVVESRKDRYQNSVTSTLHWGPSAATDRWGLTTSNFSVPRDYFSEDFHTFGLDWTPTTLTTWVDKPSRTIMKLDMNRDFFTFSKLSHLLWNGTAIDDPWAGKKGAPFDQKFYLILNVAVGGTNGYFSDADRNKPWQNAGSNPVSDFWAARSRWLPTWPTDPKKRGMAIDSVKMWQRC</sequence>
<dbReference type="PANTHER" id="PTHR10963:SF55">
    <property type="entry name" value="GLYCOSIDE HYDROLASE FAMILY 16 PROTEIN"/>
    <property type="match status" value="1"/>
</dbReference>